<evidence type="ECO:0000313" key="2">
    <source>
        <dbReference type="Proteomes" id="UP001305414"/>
    </source>
</evidence>
<dbReference type="EMBL" id="JAWHQM010000120">
    <property type="protein sequence ID" value="KAK5637463.1"/>
    <property type="molecule type" value="Genomic_DNA"/>
</dbReference>
<keyword evidence="2" id="KW-1185">Reference proteome</keyword>
<reference evidence="1 2" key="1">
    <citation type="submission" date="2023-10" db="EMBL/GenBank/DDBJ databases">
        <title>Draft genome sequence of Xylaria bambusicola isolate GMP-LS, the root and basal stem rot pathogen of sugarcane in Indonesia.</title>
        <authorList>
            <person name="Selvaraj P."/>
            <person name="Muralishankar V."/>
            <person name="Muruganantham S."/>
            <person name="Sp S."/>
            <person name="Haryani S."/>
            <person name="Lau K.J.X."/>
            <person name="Naqvi N.I."/>
        </authorList>
    </citation>
    <scope>NUCLEOTIDE SEQUENCE [LARGE SCALE GENOMIC DNA]</scope>
    <source>
        <strain evidence="1">GMP-LS</strain>
    </source>
</reference>
<evidence type="ECO:0000313" key="1">
    <source>
        <dbReference type="EMBL" id="KAK5637463.1"/>
    </source>
</evidence>
<proteinExistence type="predicted"/>
<comment type="caution">
    <text evidence="1">The sequence shown here is derived from an EMBL/GenBank/DDBJ whole genome shotgun (WGS) entry which is preliminary data.</text>
</comment>
<organism evidence="1 2">
    <name type="scientific">Xylaria bambusicola</name>
    <dbReference type="NCBI Taxonomy" id="326684"/>
    <lineage>
        <taxon>Eukaryota</taxon>
        <taxon>Fungi</taxon>
        <taxon>Dikarya</taxon>
        <taxon>Ascomycota</taxon>
        <taxon>Pezizomycotina</taxon>
        <taxon>Sordariomycetes</taxon>
        <taxon>Xylariomycetidae</taxon>
        <taxon>Xylariales</taxon>
        <taxon>Xylariaceae</taxon>
        <taxon>Xylaria</taxon>
    </lineage>
</organism>
<name>A0AAN7ZFC7_9PEZI</name>
<dbReference type="AlphaFoldDB" id="A0AAN7ZFC7"/>
<gene>
    <name evidence="1" type="ORF">RRF57_013177</name>
</gene>
<sequence>MQEGQVGVVASSTATAGPITTQPTFWVEHESIVAPELFGLVHGCRNEQYVRPLGDSVATQNRISYSCSSSNRYGRVKSEDLITECLQVRKCQNIRV</sequence>
<accession>A0AAN7ZFC7</accession>
<protein>
    <submittedName>
        <fullName evidence="1">Uncharacterized protein</fullName>
    </submittedName>
</protein>
<dbReference type="Proteomes" id="UP001305414">
    <property type="component" value="Unassembled WGS sequence"/>
</dbReference>